<evidence type="ECO:0000313" key="4">
    <source>
        <dbReference type="Proteomes" id="UP000262583"/>
    </source>
</evidence>
<protein>
    <submittedName>
        <fullName evidence="3">Uncharacterized protein</fullName>
    </submittedName>
</protein>
<evidence type="ECO:0000256" key="1">
    <source>
        <dbReference type="SAM" id="MobiDB-lite"/>
    </source>
</evidence>
<feature type="transmembrane region" description="Helical" evidence="2">
    <location>
        <begin position="12"/>
        <end position="31"/>
    </location>
</feature>
<feature type="compositionally biased region" description="Basic and acidic residues" evidence="1">
    <location>
        <begin position="173"/>
        <end position="186"/>
    </location>
</feature>
<organism evidence="3 4">
    <name type="scientific">Sumerlaea chitinivorans</name>
    <dbReference type="NCBI Taxonomy" id="2250252"/>
    <lineage>
        <taxon>Bacteria</taxon>
        <taxon>Candidatus Sumerlaeota</taxon>
        <taxon>Candidatus Sumerlaeia</taxon>
        <taxon>Candidatus Sumerlaeales</taxon>
        <taxon>Candidatus Sumerlaeaceae</taxon>
        <taxon>Candidatus Sumerlaea</taxon>
    </lineage>
</organism>
<feature type="compositionally biased region" description="Low complexity" evidence="1">
    <location>
        <begin position="200"/>
        <end position="218"/>
    </location>
</feature>
<reference evidence="3 4" key="1">
    <citation type="submission" date="2018-05" db="EMBL/GenBank/DDBJ databases">
        <title>A metagenomic window into the 2 km-deep terrestrial subsurface aquifer revealed taxonomically and functionally diverse microbial community comprising novel uncultured bacterial lineages.</title>
        <authorList>
            <person name="Kadnikov V.V."/>
            <person name="Mardanov A.V."/>
            <person name="Beletsky A.V."/>
            <person name="Banks D."/>
            <person name="Pimenov N.V."/>
            <person name="Frank Y.A."/>
            <person name="Karnachuk O.V."/>
            <person name="Ravin N.V."/>
        </authorList>
    </citation>
    <scope>NUCLEOTIDE SEQUENCE [LARGE SCALE GENOMIC DNA]</scope>
    <source>
        <strain evidence="3">BY</strain>
    </source>
</reference>
<proteinExistence type="predicted"/>
<keyword evidence="2" id="KW-0812">Transmembrane</keyword>
<dbReference type="KEGG" id="schv:BRCON_1875"/>
<sequence>MRPQQEAKDHSLAKLVISIVLIIAAGGYGFYRVNQVRPGAVANNGVTDEFQPPSPQQMQEMMKEAAAYANITPEQQKKLEELRDKMMKLREQMTTGPRQGGRFGDGPPPGMMMGGFGGFGGGRGDGGNPQMRELREEMQKVLSDDQRQKLREYFQQQRSKREAKVKAALGDAEYQRYLEKRRERFGNRGPGGRGGGGRPNQGQNSPQNPGQNPGGNSNAPTRGGN</sequence>
<evidence type="ECO:0000256" key="2">
    <source>
        <dbReference type="SAM" id="Phobius"/>
    </source>
</evidence>
<gene>
    <name evidence="3" type="ORF">BRCON_1875</name>
</gene>
<name>A0A2Z4Y7N1_SUMC1</name>
<feature type="compositionally biased region" description="Gly residues" evidence="1">
    <location>
        <begin position="188"/>
        <end position="199"/>
    </location>
</feature>
<keyword evidence="2" id="KW-0472">Membrane</keyword>
<keyword evidence="2" id="KW-1133">Transmembrane helix</keyword>
<feature type="region of interest" description="Disordered" evidence="1">
    <location>
        <begin position="151"/>
        <end position="225"/>
    </location>
</feature>
<dbReference type="Proteomes" id="UP000262583">
    <property type="component" value="Chromosome"/>
</dbReference>
<evidence type="ECO:0000313" key="3">
    <source>
        <dbReference type="EMBL" id="AXA36652.1"/>
    </source>
</evidence>
<dbReference type="EMBL" id="CP030759">
    <property type="protein sequence ID" value="AXA36652.1"/>
    <property type="molecule type" value="Genomic_DNA"/>
</dbReference>
<accession>A0A2Z4Y7N1</accession>
<dbReference type="AlphaFoldDB" id="A0A2Z4Y7N1"/>